<dbReference type="Proteomes" id="UP000681722">
    <property type="component" value="Unassembled WGS sequence"/>
</dbReference>
<evidence type="ECO:0000313" key="1">
    <source>
        <dbReference type="EMBL" id="CAF0763106.1"/>
    </source>
</evidence>
<comment type="caution">
    <text evidence="1">The sequence shown here is derived from an EMBL/GenBank/DDBJ whole genome shotgun (WGS) entry which is preliminary data.</text>
</comment>
<accession>A0A813Q7L7</accession>
<proteinExistence type="predicted"/>
<evidence type="ECO:0000313" key="3">
    <source>
        <dbReference type="Proteomes" id="UP000663829"/>
    </source>
</evidence>
<gene>
    <name evidence="1" type="ORF">GPM918_LOCUS1501</name>
    <name evidence="2" type="ORF">SRO942_LOCUS1501</name>
</gene>
<evidence type="ECO:0000313" key="2">
    <source>
        <dbReference type="EMBL" id="CAF3544207.1"/>
    </source>
</evidence>
<dbReference type="PANTHER" id="PTHR31424">
    <property type="entry name" value="PROTEIN CBG23806"/>
    <property type="match status" value="1"/>
</dbReference>
<sequence>MNELDMAVYEMDSPKDKVNDQLSSLELNKQPDDNCLISRRVFFSKSEFRRPYSLKHVYPQTNDTDESNQTPATSIITSINYGKRLHEMDENASETEDDSVQILDKIPSLSAQRLHVPSTKVKKVFARPPKIAKTTVTRPPNSLVSPSAIQSSIPTMNITEIRQMMDSDIPPVESTIEHRMRIDILSFILEDPTLKDSSILNQLVLFIQQQLESESKQFYCSYASTMKIVRRSLNNLISKRNSKAKAKRRKLDECWTTSIILVKLRVELRESSITNDNKPVNTDQVYKFEFKSTNQSIVPPTDSLLVIQESDDDNDEKTAVVSVDNYSNTDARITIPMHKITETFENNEVNETKLQKLLNQIVAHIREEKLDCQLKKLERILNNRVTVLCASFRNSIMSQARKQQELPKFITIFVPFTKPAITTTEKEVPVAELRKTFNKTIDQVEKDDIDEDPLADKEEEMCPRRKTLRDRRLTQPKRYYDMFYHDENDEDDFDLEEELKNESKKALLRNSYNQKFLLWKMKYSISDVAFRKLNSLEKATGRSCPSFKNLLHLKRLYHSSIPITSTQYGAYVNVHHAIRILIGANPQILSNESIREKRILHFRLCQDGTWIGKYLNCLASSLSWVDAGYEGQKAMALMPIGFFRIQSENRSNLKKRLTKQFIDMFKKDQIITYDGTEYNLKFTYSADYKMVALIMGLSGAKNEHFCNWCKITKKDKDNFTNYSAFDTSRNARTVDEHLSERQSANPRYGYTNEPIYGKYFDYCDMIVDMLHMKLRICDTLLKHTIIACCEVESPKTKEKEIEQRKNALTFFTQHAKNSKTYIRFAIEKSKIIATTLISGDKHENFTGTLPLEAIMHNKEKAGKIQKLIQDFFYLQTIMKKEQSDQHYKCWVKFKCLEWGDQYKQLFSRDQVTPYVHIVACHSHEFFHVYNDLNKFTLQGVEKMNDVLTHDYFRSTNKRNDCFKQIMQKRICQLMLGFPANVIEKILNDLNNKSLLPKLQEENDVEEVDEENEMSDNDD</sequence>
<reference evidence="1" key="1">
    <citation type="submission" date="2021-02" db="EMBL/GenBank/DDBJ databases">
        <authorList>
            <person name="Nowell W R."/>
        </authorList>
    </citation>
    <scope>NUCLEOTIDE SEQUENCE</scope>
</reference>
<name>A0A813Q7L7_9BILA</name>
<organism evidence="1 3">
    <name type="scientific">Didymodactylos carnosus</name>
    <dbReference type="NCBI Taxonomy" id="1234261"/>
    <lineage>
        <taxon>Eukaryota</taxon>
        <taxon>Metazoa</taxon>
        <taxon>Spiralia</taxon>
        <taxon>Gnathifera</taxon>
        <taxon>Rotifera</taxon>
        <taxon>Eurotatoria</taxon>
        <taxon>Bdelloidea</taxon>
        <taxon>Philodinida</taxon>
        <taxon>Philodinidae</taxon>
        <taxon>Didymodactylos</taxon>
    </lineage>
</organism>
<dbReference type="OrthoDB" id="10053799at2759"/>
<dbReference type="Proteomes" id="UP000663829">
    <property type="component" value="Unassembled WGS sequence"/>
</dbReference>
<dbReference type="AlphaFoldDB" id="A0A813Q7L7"/>
<dbReference type="PANTHER" id="PTHR31424:SF3">
    <property type="entry name" value="RING-TYPE DOMAIN-CONTAINING PROTEIN"/>
    <property type="match status" value="1"/>
</dbReference>
<dbReference type="EMBL" id="CAJOBC010000140">
    <property type="protein sequence ID" value="CAF3544207.1"/>
    <property type="molecule type" value="Genomic_DNA"/>
</dbReference>
<protein>
    <submittedName>
        <fullName evidence="1">Uncharacterized protein</fullName>
    </submittedName>
</protein>
<keyword evidence="3" id="KW-1185">Reference proteome</keyword>
<dbReference type="EMBL" id="CAJNOQ010000140">
    <property type="protein sequence ID" value="CAF0763106.1"/>
    <property type="molecule type" value="Genomic_DNA"/>
</dbReference>